<name>A0A851I289_9GAMM</name>
<comment type="caution">
    <text evidence="1">The sequence shown here is derived from an EMBL/GenBank/DDBJ whole genome shotgun (WGS) entry which is preliminary data.</text>
</comment>
<sequence length="155" mass="17130">MANNRTPLAVQEMQILDYLKQNGETHTDHLQAAFEEFETRKQLSTALGNMKQSGLITKNNPGRWSLTGTGRVVLDLSGYPNNSLAPEAAEPETHEVGDVLQLLEQLQDQVPENASLVVERSELFFVVAGQKFEIQLAGDFEAMSLVADRYIGQVA</sequence>
<evidence type="ECO:0000313" key="2">
    <source>
        <dbReference type="Proteomes" id="UP000536442"/>
    </source>
</evidence>
<dbReference type="InterPro" id="IPR036388">
    <property type="entry name" value="WH-like_DNA-bd_sf"/>
</dbReference>
<dbReference type="Gene3D" id="1.10.10.10">
    <property type="entry name" value="Winged helix-like DNA-binding domain superfamily/Winged helix DNA-binding domain"/>
    <property type="match status" value="1"/>
</dbReference>
<accession>A0A851I289</accession>
<proteinExistence type="predicted"/>
<organism evidence="1 2">
    <name type="scientific">Marinobacter adhaerens</name>
    <dbReference type="NCBI Taxonomy" id="1033846"/>
    <lineage>
        <taxon>Bacteria</taxon>
        <taxon>Pseudomonadati</taxon>
        <taxon>Pseudomonadota</taxon>
        <taxon>Gammaproteobacteria</taxon>
        <taxon>Pseudomonadales</taxon>
        <taxon>Marinobacteraceae</taxon>
        <taxon>Marinobacter</taxon>
    </lineage>
</organism>
<reference evidence="1 2" key="1">
    <citation type="submission" date="2020-03" db="EMBL/GenBank/DDBJ databases">
        <title>Metagenomic, metatranscriptomic, and metabolomic analyses revealed the key microbes and metabolic features during the fermentation of ganjang, Korean traditional soy sauce.</title>
        <authorList>
            <person name="Chun B.H."/>
            <person name="Jeon C.O."/>
        </authorList>
    </citation>
    <scope>NUCLEOTIDE SEQUENCE [LARGE SCALE GENOMIC DNA]</scope>
    <source>
        <strain evidence="1 2">KG14</strain>
    </source>
</reference>
<dbReference type="EMBL" id="JABEVQ010000006">
    <property type="protein sequence ID" value="NWN92261.1"/>
    <property type="molecule type" value="Genomic_DNA"/>
</dbReference>
<evidence type="ECO:0000313" key="1">
    <source>
        <dbReference type="EMBL" id="NWN92261.1"/>
    </source>
</evidence>
<protein>
    <submittedName>
        <fullName evidence="1">Uncharacterized protein</fullName>
    </submittedName>
</protein>
<gene>
    <name evidence="1" type="ORF">HLV39_12240</name>
</gene>
<dbReference type="AlphaFoldDB" id="A0A851I289"/>
<keyword evidence="2" id="KW-1185">Reference proteome</keyword>
<dbReference type="Proteomes" id="UP000536442">
    <property type="component" value="Unassembled WGS sequence"/>
</dbReference>